<feature type="region of interest" description="Disordered" evidence="1">
    <location>
        <begin position="97"/>
        <end position="129"/>
    </location>
</feature>
<keyword evidence="3" id="KW-1185">Reference proteome</keyword>
<organism evidence="2 3">
    <name type="scientific">Bimuria novae-zelandiae CBS 107.79</name>
    <dbReference type="NCBI Taxonomy" id="1447943"/>
    <lineage>
        <taxon>Eukaryota</taxon>
        <taxon>Fungi</taxon>
        <taxon>Dikarya</taxon>
        <taxon>Ascomycota</taxon>
        <taxon>Pezizomycotina</taxon>
        <taxon>Dothideomycetes</taxon>
        <taxon>Pleosporomycetidae</taxon>
        <taxon>Pleosporales</taxon>
        <taxon>Massarineae</taxon>
        <taxon>Didymosphaeriaceae</taxon>
        <taxon>Bimuria</taxon>
    </lineage>
</organism>
<proteinExistence type="predicted"/>
<reference evidence="2" key="1">
    <citation type="journal article" date="2020" name="Stud. Mycol.">
        <title>101 Dothideomycetes genomes: a test case for predicting lifestyles and emergence of pathogens.</title>
        <authorList>
            <person name="Haridas S."/>
            <person name="Albert R."/>
            <person name="Binder M."/>
            <person name="Bloem J."/>
            <person name="Labutti K."/>
            <person name="Salamov A."/>
            <person name="Andreopoulos B."/>
            <person name="Baker S."/>
            <person name="Barry K."/>
            <person name="Bills G."/>
            <person name="Bluhm B."/>
            <person name="Cannon C."/>
            <person name="Castanera R."/>
            <person name="Culley D."/>
            <person name="Daum C."/>
            <person name="Ezra D."/>
            <person name="Gonzalez J."/>
            <person name="Henrissat B."/>
            <person name="Kuo A."/>
            <person name="Liang C."/>
            <person name="Lipzen A."/>
            <person name="Lutzoni F."/>
            <person name="Magnuson J."/>
            <person name="Mondo S."/>
            <person name="Nolan M."/>
            <person name="Ohm R."/>
            <person name="Pangilinan J."/>
            <person name="Park H.-J."/>
            <person name="Ramirez L."/>
            <person name="Alfaro M."/>
            <person name="Sun H."/>
            <person name="Tritt A."/>
            <person name="Yoshinaga Y."/>
            <person name="Zwiers L.-H."/>
            <person name="Turgeon B."/>
            <person name="Goodwin S."/>
            <person name="Spatafora J."/>
            <person name="Crous P."/>
            <person name="Grigoriev I."/>
        </authorList>
    </citation>
    <scope>NUCLEOTIDE SEQUENCE</scope>
    <source>
        <strain evidence="2">CBS 107.79</strain>
    </source>
</reference>
<evidence type="ECO:0000313" key="2">
    <source>
        <dbReference type="EMBL" id="KAF1974973.1"/>
    </source>
</evidence>
<accession>A0A6A5VBX2</accession>
<sequence>MSTPSSPPSSTCATAPYSDFPVKDAACYVTSPSGLPDTYADILKGCCGDAPVTKWADDCALYCLAADQSIAELQKCWQEGGVQARDIACNAQNNATATGEVSGTGEGGARETGTSASASAGAPASTESPGTAAVVVPKGVNKMGVGVLGVVFGSVILGTLL</sequence>
<name>A0A6A5VBX2_9PLEO</name>
<evidence type="ECO:0000256" key="1">
    <source>
        <dbReference type="SAM" id="MobiDB-lite"/>
    </source>
</evidence>
<dbReference type="AlphaFoldDB" id="A0A6A5VBX2"/>
<dbReference type="EMBL" id="ML976672">
    <property type="protein sequence ID" value="KAF1974973.1"/>
    <property type="molecule type" value="Genomic_DNA"/>
</dbReference>
<dbReference type="Proteomes" id="UP000800036">
    <property type="component" value="Unassembled WGS sequence"/>
</dbReference>
<dbReference type="OrthoDB" id="3520229at2759"/>
<evidence type="ECO:0000313" key="3">
    <source>
        <dbReference type="Proteomes" id="UP000800036"/>
    </source>
</evidence>
<feature type="compositionally biased region" description="Low complexity" evidence="1">
    <location>
        <begin position="111"/>
        <end position="129"/>
    </location>
</feature>
<gene>
    <name evidence="2" type="ORF">BU23DRAFT_552812</name>
</gene>
<protein>
    <submittedName>
        <fullName evidence="2">Uncharacterized protein</fullName>
    </submittedName>
</protein>